<dbReference type="PROSITE" id="PS50043">
    <property type="entry name" value="HTH_LUXR_2"/>
    <property type="match status" value="1"/>
</dbReference>
<dbReference type="PANTHER" id="PTHR43214:SF43">
    <property type="entry name" value="TWO-COMPONENT RESPONSE REGULATOR"/>
    <property type="match status" value="1"/>
</dbReference>
<keyword evidence="2" id="KW-0238">DNA-binding</keyword>
<dbReference type="GO" id="GO:0000160">
    <property type="term" value="P:phosphorelay signal transduction system"/>
    <property type="evidence" value="ECO:0007669"/>
    <property type="project" value="InterPro"/>
</dbReference>
<dbReference type="InterPro" id="IPR000792">
    <property type="entry name" value="Tscrpt_reg_LuxR_C"/>
</dbReference>
<dbReference type="Gene3D" id="3.40.50.2300">
    <property type="match status" value="1"/>
</dbReference>
<dbReference type="RefSeq" id="WP_110169591.1">
    <property type="nucleotide sequence ID" value="NZ_CP015136.1"/>
</dbReference>
<evidence type="ECO:0000256" key="3">
    <source>
        <dbReference type="PROSITE-ProRule" id="PRU00169"/>
    </source>
</evidence>
<feature type="modified residue" description="4-aspartylphosphate" evidence="3">
    <location>
        <position position="57"/>
    </location>
</feature>
<proteinExistence type="predicted"/>
<dbReference type="SUPFAM" id="SSF52172">
    <property type="entry name" value="CheY-like"/>
    <property type="match status" value="1"/>
</dbReference>
<dbReference type="InterPro" id="IPR011006">
    <property type="entry name" value="CheY-like_superfamily"/>
</dbReference>
<feature type="domain" description="HTH luxR-type" evidence="4">
    <location>
        <begin position="146"/>
        <end position="211"/>
    </location>
</feature>
<dbReference type="CDD" id="cd06170">
    <property type="entry name" value="LuxR_C_like"/>
    <property type="match status" value="1"/>
</dbReference>
<reference evidence="6 7" key="1">
    <citation type="journal article" date="2016" name="Genome Announc.">
        <title>First Complete Genome Sequence of a Subdivision 6 Acidobacterium Strain.</title>
        <authorList>
            <person name="Huang S."/>
            <person name="Vieira S."/>
            <person name="Bunk B."/>
            <person name="Riedel T."/>
            <person name="Sproer C."/>
            <person name="Overmann J."/>
        </authorList>
    </citation>
    <scope>NUCLEOTIDE SEQUENCE [LARGE SCALE GENOMIC DNA]</scope>
    <source>
        <strain evidence="7">DSM 100886 HEG_-6_39</strain>
    </source>
</reference>
<dbReference type="InterPro" id="IPR039420">
    <property type="entry name" value="WalR-like"/>
</dbReference>
<dbReference type="PROSITE" id="PS50110">
    <property type="entry name" value="RESPONSE_REGULATORY"/>
    <property type="match status" value="1"/>
</dbReference>
<organism evidence="6 7">
    <name type="scientific">Luteitalea pratensis</name>
    <dbReference type="NCBI Taxonomy" id="1855912"/>
    <lineage>
        <taxon>Bacteria</taxon>
        <taxon>Pseudomonadati</taxon>
        <taxon>Acidobacteriota</taxon>
        <taxon>Vicinamibacteria</taxon>
        <taxon>Vicinamibacterales</taxon>
        <taxon>Vicinamibacteraceae</taxon>
        <taxon>Luteitalea</taxon>
    </lineage>
</organism>
<dbReference type="Pfam" id="PF00196">
    <property type="entry name" value="GerE"/>
    <property type="match status" value="1"/>
</dbReference>
<keyword evidence="1 3" id="KW-0597">Phosphoprotein</keyword>
<reference evidence="7" key="2">
    <citation type="submission" date="2016-04" db="EMBL/GenBank/DDBJ databases">
        <title>First Complete Genome Sequence of a Subdivision 6 Acidobacterium.</title>
        <authorList>
            <person name="Huang S."/>
            <person name="Vieira S."/>
            <person name="Bunk B."/>
            <person name="Riedel T."/>
            <person name="Sproeer C."/>
            <person name="Overmann J."/>
        </authorList>
    </citation>
    <scope>NUCLEOTIDE SEQUENCE [LARGE SCALE GENOMIC DNA]</scope>
    <source>
        <strain evidence="7">DSM 100886 HEG_-6_39</strain>
    </source>
</reference>
<dbReference type="CDD" id="cd17535">
    <property type="entry name" value="REC_NarL-like"/>
    <property type="match status" value="1"/>
</dbReference>
<keyword evidence="7" id="KW-1185">Reference proteome</keyword>
<dbReference type="PANTHER" id="PTHR43214">
    <property type="entry name" value="TWO-COMPONENT RESPONSE REGULATOR"/>
    <property type="match status" value="1"/>
</dbReference>
<dbReference type="EMBL" id="CP015136">
    <property type="protein sequence ID" value="AMY07667.1"/>
    <property type="molecule type" value="Genomic_DNA"/>
</dbReference>
<dbReference type="SMART" id="SM00421">
    <property type="entry name" value="HTH_LUXR"/>
    <property type="match status" value="1"/>
</dbReference>
<sequence>MNDIVRVVTIEDQREIREGLRYFIDNAPGFRCTGCFGSVEEALPALPPGSADVVLMDLALPGMSGIEGIRIIHARDATIKLVALTIYEDDDRIFAALCAGASGYLLKKTPPPRLFESLQEVVAGGAPMSPEVAGHVLALFRDFHPAPPGVHRLTPHELRLLGLLTDGHSYKSAGAALGSSVNTVAFHMKSIYAKLHVHSKSEAVAKALRERLVR</sequence>
<feature type="domain" description="Response regulatory" evidence="5">
    <location>
        <begin position="6"/>
        <end position="122"/>
    </location>
</feature>
<dbReference type="InterPro" id="IPR016032">
    <property type="entry name" value="Sig_transdc_resp-reg_C-effctor"/>
</dbReference>
<accession>A0A143PGH9</accession>
<dbReference type="AlphaFoldDB" id="A0A143PGH9"/>
<dbReference type="InterPro" id="IPR001789">
    <property type="entry name" value="Sig_transdc_resp-reg_receiver"/>
</dbReference>
<dbReference type="Proteomes" id="UP000076079">
    <property type="component" value="Chromosome"/>
</dbReference>
<dbReference type="Pfam" id="PF00072">
    <property type="entry name" value="Response_reg"/>
    <property type="match status" value="1"/>
</dbReference>
<dbReference type="PRINTS" id="PR00038">
    <property type="entry name" value="HTHLUXR"/>
</dbReference>
<protein>
    <submittedName>
        <fullName evidence="6">Transcriptional regulatory protein LiaR</fullName>
    </submittedName>
</protein>
<dbReference type="GO" id="GO:0006355">
    <property type="term" value="P:regulation of DNA-templated transcription"/>
    <property type="evidence" value="ECO:0007669"/>
    <property type="project" value="InterPro"/>
</dbReference>
<evidence type="ECO:0000256" key="2">
    <source>
        <dbReference type="ARBA" id="ARBA00023125"/>
    </source>
</evidence>
<dbReference type="OrthoDB" id="9780153at2"/>
<dbReference type="STRING" id="1855912.LuPra_00843"/>
<evidence type="ECO:0000256" key="1">
    <source>
        <dbReference type="ARBA" id="ARBA00022553"/>
    </source>
</evidence>
<dbReference type="SMART" id="SM00448">
    <property type="entry name" value="REC"/>
    <property type="match status" value="1"/>
</dbReference>
<name>A0A143PGH9_LUTPR</name>
<evidence type="ECO:0000313" key="7">
    <source>
        <dbReference type="Proteomes" id="UP000076079"/>
    </source>
</evidence>
<dbReference type="KEGG" id="abac:LuPra_00843"/>
<dbReference type="SUPFAM" id="SSF46894">
    <property type="entry name" value="C-terminal effector domain of the bipartite response regulators"/>
    <property type="match status" value="1"/>
</dbReference>
<dbReference type="GO" id="GO:0003677">
    <property type="term" value="F:DNA binding"/>
    <property type="evidence" value="ECO:0007669"/>
    <property type="project" value="UniProtKB-KW"/>
</dbReference>
<evidence type="ECO:0000259" key="5">
    <source>
        <dbReference type="PROSITE" id="PS50110"/>
    </source>
</evidence>
<dbReference type="PATRIC" id="fig|1813736.3.peg.879"/>
<evidence type="ECO:0000259" key="4">
    <source>
        <dbReference type="PROSITE" id="PS50043"/>
    </source>
</evidence>
<evidence type="ECO:0000313" key="6">
    <source>
        <dbReference type="EMBL" id="AMY07667.1"/>
    </source>
</evidence>
<gene>
    <name evidence="6" type="primary">liaR_1</name>
    <name evidence="6" type="ORF">LuPra_00843</name>
</gene>
<dbReference type="InterPro" id="IPR058245">
    <property type="entry name" value="NreC/VraR/RcsB-like_REC"/>
</dbReference>